<evidence type="ECO:0000256" key="1">
    <source>
        <dbReference type="ARBA" id="ARBA00022491"/>
    </source>
</evidence>
<accession>A0A4U3A4A6</accession>
<keyword evidence="1" id="KW-0678">Repressor</keyword>
<name>A0A4U3A4A6_9BACI</name>
<dbReference type="GO" id="GO:0003700">
    <property type="term" value="F:DNA-binding transcription factor activity"/>
    <property type="evidence" value="ECO:0007669"/>
    <property type="project" value="TreeGrafter"/>
</dbReference>
<proteinExistence type="predicted"/>
<evidence type="ECO:0000256" key="2">
    <source>
        <dbReference type="ARBA" id="ARBA00023015"/>
    </source>
</evidence>
<dbReference type="PROSITE" id="PS50977">
    <property type="entry name" value="HTH_TETR_2"/>
    <property type="match status" value="1"/>
</dbReference>
<evidence type="ECO:0000313" key="9">
    <source>
        <dbReference type="Proteomes" id="UP000305222"/>
    </source>
</evidence>
<comment type="caution">
    <text evidence="8">The sequence shown here is derived from an EMBL/GenBank/DDBJ whole genome shotgun (WGS) entry which is preliminary data.</text>
</comment>
<gene>
    <name evidence="8" type="ORF">FC699_33725</name>
</gene>
<dbReference type="Gene3D" id="1.10.357.10">
    <property type="entry name" value="Tetracycline Repressor, domain 2"/>
    <property type="match status" value="1"/>
</dbReference>
<keyword evidence="2" id="KW-0805">Transcription regulation</keyword>
<organism evidence="8 9">
    <name type="scientific">Bacillus wiedmannii</name>
    <dbReference type="NCBI Taxonomy" id="1890302"/>
    <lineage>
        <taxon>Bacteria</taxon>
        <taxon>Bacillati</taxon>
        <taxon>Bacillota</taxon>
        <taxon>Bacilli</taxon>
        <taxon>Bacillales</taxon>
        <taxon>Bacillaceae</taxon>
        <taxon>Bacillus</taxon>
        <taxon>Bacillus cereus group</taxon>
    </lineage>
</organism>
<dbReference type="EMBL" id="SZON01003153">
    <property type="protein sequence ID" value="TKI81630.1"/>
    <property type="molecule type" value="Genomic_DNA"/>
</dbReference>
<keyword evidence="4" id="KW-0804">Transcription</keyword>
<dbReference type="InterPro" id="IPR001647">
    <property type="entry name" value="HTH_TetR"/>
</dbReference>
<evidence type="ECO:0000256" key="3">
    <source>
        <dbReference type="ARBA" id="ARBA00023125"/>
    </source>
</evidence>
<feature type="domain" description="HTH tetR-type" evidence="7">
    <location>
        <begin position="20"/>
        <end position="77"/>
    </location>
</feature>
<evidence type="ECO:0000256" key="5">
    <source>
        <dbReference type="PROSITE-ProRule" id="PRU00335"/>
    </source>
</evidence>
<dbReference type="Pfam" id="PF00440">
    <property type="entry name" value="TetR_N"/>
    <property type="match status" value="1"/>
</dbReference>
<dbReference type="PANTHER" id="PTHR30055:SF175">
    <property type="entry name" value="HTH-TYPE TRANSCRIPTIONAL REPRESSOR KSTR2"/>
    <property type="match status" value="1"/>
</dbReference>
<evidence type="ECO:0000313" key="8">
    <source>
        <dbReference type="EMBL" id="TKI81630.1"/>
    </source>
</evidence>
<dbReference type="PRINTS" id="PR00455">
    <property type="entry name" value="HTHTETR"/>
</dbReference>
<dbReference type="InterPro" id="IPR009057">
    <property type="entry name" value="Homeodomain-like_sf"/>
</dbReference>
<dbReference type="AlphaFoldDB" id="A0A4U3A4A6"/>
<protein>
    <submittedName>
        <fullName evidence="8">Helix-turn-helix transcriptional regulator</fullName>
    </submittedName>
</protein>
<reference evidence="8 9" key="1">
    <citation type="journal article" date="2019" name="Environ. Microbiol.">
        <title>An active ?-lactamase is a part of an orchestrated cell wall stress resistance network of Bacillus subtilis and related rhizosphere species.</title>
        <authorList>
            <person name="Bucher T."/>
            <person name="Keren-Paz A."/>
            <person name="Hausser J."/>
            <person name="Olender T."/>
            <person name="Cytryn E."/>
            <person name="Kolodkin-Gal I."/>
        </authorList>
    </citation>
    <scope>NUCLEOTIDE SEQUENCE [LARGE SCALE GENOMIC DNA]</scope>
    <source>
        <strain evidence="8 9">I5</strain>
    </source>
</reference>
<feature type="region of interest" description="Disordered" evidence="6">
    <location>
        <begin position="1"/>
        <end position="22"/>
    </location>
</feature>
<dbReference type="PANTHER" id="PTHR30055">
    <property type="entry name" value="HTH-TYPE TRANSCRIPTIONAL REGULATOR RUTR"/>
    <property type="match status" value="1"/>
</dbReference>
<dbReference type="GO" id="GO:0000976">
    <property type="term" value="F:transcription cis-regulatory region binding"/>
    <property type="evidence" value="ECO:0007669"/>
    <property type="project" value="TreeGrafter"/>
</dbReference>
<dbReference type="SUPFAM" id="SSF46689">
    <property type="entry name" value="Homeodomain-like"/>
    <property type="match status" value="1"/>
</dbReference>
<evidence type="ECO:0000259" key="7">
    <source>
        <dbReference type="PROSITE" id="PS50977"/>
    </source>
</evidence>
<feature type="non-terminal residue" evidence="8">
    <location>
        <position position="77"/>
    </location>
</feature>
<dbReference type="InterPro" id="IPR050109">
    <property type="entry name" value="HTH-type_TetR-like_transc_reg"/>
</dbReference>
<dbReference type="Proteomes" id="UP000305222">
    <property type="component" value="Unassembled WGS sequence"/>
</dbReference>
<keyword evidence="3 5" id="KW-0238">DNA-binding</keyword>
<feature type="DNA-binding region" description="H-T-H motif" evidence="5">
    <location>
        <begin position="43"/>
        <end position="62"/>
    </location>
</feature>
<sequence>MDLEQKQRPLGRPRQNKNTKSTKETILEVATRLFLTQNYQVVSMDEVAKVCGVTKATVYYYYSTKADLFTATMIQMM</sequence>
<dbReference type="FunFam" id="1.10.10.60:FF:000141">
    <property type="entry name" value="TetR family transcriptional regulator"/>
    <property type="match status" value="1"/>
</dbReference>
<evidence type="ECO:0000256" key="6">
    <source>
        <dbReference type="SAM" id="MobiDB-lite"/>
    </source>
</evidence>
<evidence type="ECO:0000256" key="4">
    <source>
        <dbReference type="ARBA" id="ARBA00023163"/>
    </source>
</evidence>
<dbReference type="GO" id="GO:0045892">
    <property type="term" value="P:negative regulation of DNA-templated transcription"/>
    <property type="evidence" value="ECO:0007669"/>
    <property type="project" value="UniProtKB-ARBA"/>
</dbReference>